<reference evidence="1 2" key="1">
    <citation type="submission" date="2019-02" db="EMBL/GenBank/DDBJ databases">
        <title>Paenibacillus sp. nov., isolated from surface-sterilized tissue of Thalictrum simplex L.</title>
        <authorList>
            <person name="Tuo L."/>
        </authorList>
    </citation>
    <scope>NUCLEOTIDE SEQUENCE [LARGE SCALE GENOMIC DNA]</scope>
    <source>
        <strain evidence="1 2">N2SHLJ1</strain>
    </source>
</reference>
<dbReference type="RefSeq" id="WP_131014043.1">
    <property type="nucleotide sequence ID" value="NZ_SIRE01000009.1"/>
</dbReference>
<proteinExistence type="predicted"/>
<keyword evidence="2" id="KW-1185">Reference proteome</keyword>
<gene>
    <name evidence="1" type="ORF">EYB31_14445</name>
</gene>
<comment type="caution">
    <text evidence="1">The sequence shown here is derived from an EMBL/GenBank/DDBJ whole genome shotgun (WGS) entry which is preliminary data.</text>
</comment>
<dbReference type="AlphaFoldDB" id="A0A4Q9DTZ3"/>
<name>A0A4Q9DTZ3_9BACL</name>
<organism evidence="1 2">
    <name type="scientific">Paenibacillus thalictri</name>
    <dbReference type="NCBI Taxonomy" id="2527873"/>
    <lineage>
        <taxon>Bacteria</taxon>
        <taxon>Bacillati</taxon>
        <taxon>Bacillota</taxon>
        <taxon>Bacilli</taxon>
        <taxon>Bacillales</taxon>
        <taxon>Paenibacillaceae</taxon>
        <taxon>Paenibacillus</taxon>
    </lineage>
</organism>
<sequence>MRSFLKPSRMTLMERLALHVKKDIALEAKDFSSEPGVLQKVGLHFIKVEEQYFIPGSLQEIVLLGTPPKHTGSNVVVRSTYRGNITGKILRTGTDFVELLIPTTEEDERDWVLIPYINVISIEKS</sequence>
<dbReference type="Proteomes" id="UP000293142">
    <property type="component" value="Unassembled WGS sequence"/>
</dbReference>
<evidence type="ECO:0000313" key="2">
    <source>
        <dbReference type="Proteomes" id="UP000293142"/>
    </source>
</evidence>
<dbReference type="OrthoDB" id="2619164at2"/>
<protein>
    <submittedName>
        <fullName evidence="1">Uncharacterized protein</fullName>
    </submittedName>
</protein>
<dbReference type="EMBL" id="SIRE01000009">
    <property type="protein sequence ID" value="TBL78687.1"/>
    <property type="molecule type" value="Genomic_DNA"/>
</dbReference>
<accession>A0A4Q9DTZ3</accession>
<evidence type="ECO:0000313" key="1">
    <source>
        <dbReference type="EMBL" id="TBL78687.1"/>
    </source>
</evidence>